<dbReference type="InterPro" id="IPR036412">
    <property type="entry name" value="HAD-like_sf"/>
</dbReference>
<dbReference type="SUPFAM" id="SSF81653">
    <property type="entry name" value="Calcium ATPase, transduction domain A"/>
    <property type="match status" value="1"/>
</dbReference>
<dbReference type="InterPro" id="IPR023298">
    <property type="entry name" value="ATPase_P-typ_TM_dom_sf"/>
</dbReference>
<dbReference type="SFLD" id="SFLDG00002">
    <property type="entry name" value="C1.7:_P-type_atpase_like"/>
    <property type="match status" value="1"/>
</dbReference>
<dbReference type="InterPro" id="IPR023299">
    <property type="entry name" value="ATPase_P-typ_cyto_dom_N"/>
</dbReference>
<dbReference type="SUPFAM" id="SSF81660">
    <property type="entry name" value="Metal cation-transporting ATPase, ATP-binding domain N"/>
    <property type="match status" value="1"/>
</dbReference>
<evidence type="ECO:0000256" key="5">
    <source>
        <dbReference type="ARBA" id="ARBA00023136"/>
    </source>
</evidence>
<sequence>MEHLPTNPEAGLSREEVRARTQQGLVNGEEDVKTQSIGQIVRKNVITPFNILNIILGALIITSGSFKNMLFLGVMLCNTVVGCFQEIRAKQTIDKLSLISAPKAHVLRDRKLWEVPVSKVVLDDILQLSSGNQVCSDCIVAIGSCEVNESLITGESDPVIKYPGDHLLSGSFIVSGNCRAQVEHVGKENYAAKITGSAKYVKKTNSEILNSVNLIIKVIGFVLVPVGAALFYKAAVTSSSSYSQAIVSTVGALVGMVPEGLVLLTSIVLASSVVRLSFRNALVQELYSIEMLARVDTICLDKTGTITEGTMQVDELHTLCEDFSEEAMYEAIAAVTHTLKDNNPTAEALKEKCPENPGWEPVAEVPFSSARKWSGVHFADRGTYIIGAGEFILGQRFDTLRPQADKAAEKGQRVLILAHSNAPFQGDGMALPEDIQPVAMMFLSDRIRKSARETLQYFADQNVDLKVISGDNAITVANIAKKAGLERADSWVDATTLETEEDIKNAVKKYSVFGRVTPQQKLQIVKALKADGHNVAMTGDGVNDVLALKESDCSIAMASGSDAARTVSQIVLLDSDFASMPHIVAEGRRSINNLQRSSSLYLVKAFFSTILAVCFIFIQSQYPFEPIQFTLLNALTIGIPSFVLSLEPNRERLHGKFMLNIIKKAIPGALTMVLNVLFLEAINFFVQLPQAQLSTAAVVLTGVTLFMILFRVCMPFNGKHILLFATMCLGFILSYIFFGGMFSLTPLNAPMILILLPLIFASFSMFMMFLHLIERILMRHVE</sequence>
<reference evidence="8 9" key="1">
    <citation type="submission" date="2020-08" db="EMBL/GenBank/DDBJ databases">
        <authorList>
            <person name="Ren C."/>
            <person name="Gu Y."/>
            <person name="Xu Y."/>
        </authorList>
    </citation>
    <scope>NUCLEOTIDE SEQUENCE [LARGE SCALE GENOMIC DNA]</scope>
    <source>
        <strain evidence="8 9">LBM18003</strain>
    </source>
</reference>
<dbReference type="Gene3D" id="3.40.1110.10">
    <property type="entry name" value="Calcium-transporting ATPase, cytoplasmic domain N"/>
    <property type="match status" value="1"/>
</dbReference>
<dbReference type="PANTHER" id="PTHR42861">
    <property type="entry name" value="CALCIUM-TRANSPORTING ATPASE"/>
    <property type="match status" value="1"/>
</dbReference>
<dbReference type="PROSITE" id="PS00154">
    <property type="entry name" value="ATPASE_E1_E2"/>
    <property type="match status" value="1"/>
</dbReference>
<dbReference type="SFLD" id="SFLDS00003">
    <property type="entry name" value="Haloacid_Dehalogenase"/>
    <property type="match status" value="1"/>
</dbReference>
<keyword evidence="9" id="KW-1185">Reference proteome</keyword>
<evidence type="ECO:0000256" key="4">
    <source>
        <dbReference type="ARBA" id="ARBA00022989"/>
    </source>
</evidence>
<dbReference type="CDD" id="cd02609">
    <property type="entry name" value="P-type_ATPase"/>
    <property type="match status" value="1"/>
</dbReference>
<dbReference type="InterPro" id="IPR001757">
    <property type="entry name" value="P_typ_ATPase"/>
</dbReference>
<evidence type="ECO:0000313" key="8">
    <source>
        <dbReference type="EMBL" id="QNO19211.1"/>
    </source>
</evidence>
<dbReference type="EMBL" id="CP060696">
    <property type="protein sequence ID" value="QNO19211.1"/>
    <property type="molecule type" value="Genomic_DNA"/>
</dbReference>
<feature type="transmembrane region" description="Helical" evidence="6">
    <location>
        <begin position="212"/>
        <end position="232"/>
    </location>
</feature>
<evidence type="ECO:0000256" key="6">
    <source>
        <dbReference type="SAM" id="Phobius"/>
    </source>
</evidence>
<dbReference type="Proteomes" id="UP000516046">
    <property type="component" value="Chromosome"/>
</dbReference>
<dbReference type="KEGG" id="caml:H6X83_06325"/>
<name>A0A7G9WKJ9_9FIRM</name>
<feature type="transmembrane region" description="Helical" evidence="6">
    <location>
        <begin position="599"/>
        <end position="620"/>
    </location>
</feature>
<evidence type="ECO:0000256" key="3">
    <source>
        <dbReference type="ARBA" id="ARBA00022967"/>
    </source>
</evidence>
<dbReference type="InterPro" id="IPR008250">
    <property type="entry name" value="ATPase_P-typ_transduc_dom_A_sf"/>
</dbReference>
<dbReference type="AlphaFoldDB" id="A0A7G9WKJ9"/>
<feature type="transmembrane region" description="Helical" evidence="6">
    <location>
        <begin position="691"/>
        <end position="710"/>
    </location>
</feature>
<dbReference type="InterPro" id="IPR023214">
    <property type="entry name" value="HAD_sf"/>
</dbReference>
<feature type="transmembrane region" description="Helical" evidence="6">
    <location>
        <begin position="751"/>
        <end position="773"/>
    </location>
</feature>
<dbReference type="PRINTS" id="PR00119">
    <property type="entry name" value="CATATPASE"/>
</dbReference>
<dbReference type="SFLD" id="SFLDF00027">
    <property type="entry name" value="p-type_atpase"/>
    <property type="match status" value="1"/>
</dbReference>
<dbReference type="Gene3D" id="3.40.50.1000">
    <property type="entry name" value="HAD superfamily/HAD-like"/>
    <property type="match status" value="1"/>
</dbReference>
<keyword evidence="4 6" id="KW-1133">Transmembrane helix</keyword>
<dbReference type="InterPro" id="IPR018303">
    <property type="entry name" value="ATPase_P-typ_P_site"/>
</dbReference>
<dbReference type="InterPro" id="IPR044492">
    <property type="entry name" value="P_typ_ATPase_HD_dom"/>
</dbReference>
<feature type="transmembrane region" description="Helical" evidence="6">
    <location>
        <begin position="665"/>
        <end position="685"/>
    </location>
</feature>
<feature type="transmembrane region" description="Helical" evidence="6">
    <location>
        <begin position="626"/>
        <end position="644"/>
    </location>
</feature>
<dbReference type="Gene3D" id="2.70.150.10">
    <property type="entry name" value="Calcium-transporting ATPase, cytoplasmic transduction domain A"/>
    <property type="match status" value="1"/>
</dbReference>
<organism evidence="8 9">
    <name type="scientific">Caproicibacterium amylolyticum</name>
    <dbReference type="NCBI Taxonomy" id="2766537"/>
    <lineage>
        <taxon>Bacteria</taxon>
        <taxon>Bacillati</taxon>
        <taxon>Bacillota</taxon>
        <taxon>Clostridia</taxon>
        <taxon>Eubacteriales</taxon>
        <taxon>Oscillospiraceae</taxon>
        <taxon>Caproicibacterium</taxon>
    </lineage>
</organism>
<keyword evidence="3" id="KW-1278">Translocase</keyword>
<dbReference type="Pfam" id="PF00702">
    <property type="entry name" value="Hydrolase"/>
    <property type="match status" value="1"/>
</dbReference>
<dbReference type="SUPFAM" id="SSF81665">
    <property type="entry name" value="Calcium ATPase, transmembrane domain M"/>
    <property type="match status" value="1"/>
</dbReference>
<accession>A0A7G9WKJ9</accession>
<dbReference type="GO" id="GO:0016020">
    <property type="term" value="C:membrane"/>
    <property type="evidence" value="ECO:0007669"/>
    <property type="project" value="UniProtKB-SubCell"/>
</dbReference>
<dbReference type="Gene3D" id="1.20.1110.10">
    <property type="entry name" value="Calcium-transporting ATPase, transmembrane domain"/>
    <property type="match status" value="1"/>
</dbReference>
<evidence type="ECO:0000259" key="7">
    <source>
        <dbReference type="Pfam" id="PF00122"/>
    </source>
</evidence>
<keyword evidence="2 6" id="KW-0812">Transmembrane</keyword>
<evidence type="ECO:0000256" key="1">
    <source>
        <dbReference type="ARBA" id="ARBA00004141"/>
    </source>
</evidence>
<gene>
    <name evidence="8" type="ORF">H6X83_06325</name>
</gene>
<dbReference type="GO" id="GO:0005524">
    <property type="term" value="F:ATP binding"/>
    <property type="evidence" value="ECO:0007669"/>
    <property type="project" value="InterPro"/>
</dbReference>
<dbReference type="Pfam" id="PF00122">
    <property type="entry name" value="E1-E2_ATPase"/>
    <property type="match status" value="1"/>
</dbReference>
<dbReference type="SUPFAM" id="SSF56784">
    <property type="entry name" value="HAD-like"/>
    <property type="match status" value="1"/>
</dbReference>
<keyword evidence="5 6" id="KW-0472">Membrane</keyword>
<dbReference type="NCBIfam" id="TIGR01494">
    <property type="entry name" value="ATPase_P-type"/>
    <property type="match status" value="2"/>
</dbReference>
<feature type="domain" description="P-type ATPase A" evidence="7">
    <location>
        <begin position="100"/>
        <end position="197"/>
    </location>
</feature>
<feature type="transmembrane region" description="Helical" evidence="6">
    <location>
        <begin position="244"/>
        <end position="270"/>
    </location>
</feature>
<proteinExistence type="predicted"/>
<protein>
    <submittedName>
        <fullName evidence="8">Cation-translocating P-type ATPase</fullName>
    </submittedName>
</protein>
<dbReference type="GO" id="GO:0016887">
    <property type="term" value="F:ATP hydrolysis activity"/>
    <property type="evidence" value="ECO:0007669"/>
    <property type="project" value="InterPro"/>
</dbReference>
<dbReference type="InterPro" id="IPR059000">
    <property type="entry name" value="ATPase_P-type_domA"/>
</dbReference>
<evidence type="ECO:0000256" key="2">
    <source>
        <dbReference type="ARBA" id="ARBA00022692"/>
    </source>
</evidence>
<comment type="subcellular location">
    <subcellularLocation>
        <location evidence="1">Membrane</location>
        <topology evidence="1">Multi-pass membrane protein</topology>
    </subcellularLocation>
</comment>
<dbReference type="PRINTS" id="PR00120">
    <property type="entry name" value="HATPASE"/>
</dbReference>
<evidence type="ECO:0000313" key="9">
    <source>
        <dbReference type="Proteomes" id="UP000516046"/>
    </source>
</evidence>
<feature type="transmembrane region" description="Helical" evidence="6">
    <location>
        <begin position="722"/>
        <end position="745"/>
    </location>
</feature>
<dbReference type="RefSeq" id="WP_212508280.1">
    <property type="nucleotide sequence ID" value="NZ_CP060696.1"/>
</dbReference>